<keyword evidence="2" id="KW-1185">Reference proteome</keyword>
<sequence>MIRHRMLRAAGGREFPSGPGPQEMLYDAGAGLGYYGVATHAEMGVGTFFADGGAAGVGGTQLYETPDWYKFYVDISADFNEEGRSYVIFMAARPVRRAVSWEMIYQAGLVYGTDGTGAYPSGSPTNQLRTLPIGAAGDTAKVRLLGDDPTLDPPETVYANRSESYQLMGSLYSEDGPDYGWAVYSDADLMGDGSTGHNGWLMERSFDDATRRRLRGGSISVIGAFTNVATSTSYTNGWRPALVLL</sequence>
<name>A0A6C0U4V1_9GAMM</name>
<dbReference type="KEGG" id="kim:G3T16_19000"/>
<accession>A0A6C0U4V1</accession>
<proteinExistence type="predicted"/>
<evidence type="ECO:0000313" key="1">
    <source>
        <dbReference type="EMBL" id="QIB67182.1"/>
    </source>
</evidence>
<organism evidence="1 2">
    <name type="scientific">Kineobactrum salinum</name>
    <dbReference type="NCBI Taxonomy" id="2708301"/>
    <lineage>
        <taxon>Bacteria</taxon>
        <taxon>Pseudomonadati</taxon>
        <taxon>Pseudomonadota</taxon>
        <taxon>Gammaproteobacteria</taxon>
        <taxon>Cellvibrionales</taxon>
        <taxon>Halieaceae</taxon>
        <taxon>Kineobactrum</taxon>
    </lineage>
</organism>
<dbReference type="Proteomes" id="UP000477680">
    <property type="component" value="Chromosome"/>
</dbReference>
<protein>
    <submittedName>
        <fullName evidence="1">Uncharacterized protein</fullName>
    </submittedName>
</protein>
<dbReference type="EMBL" id="CP048711">
    <property type="protein sequence ID" value="QIB67182.1"/>
    <property type="molecule type" value="Genomic_DNA"/>
</dbReference>
<evidence type="ECO:0000313" key="2">
    <source>
        <dbReference type="Proteomes" id="UP000477680"/>
    </source>
</evidence>
<reference evidence="1 2" key="1">
    <citation type="submission" date="2020-02" db="EMBL/GenBank/DDBJ databases">
        <title>Genome sequencing for Kineobactrum sp. M2.</title>
        <authorList>
            <person name="Park S.-J."/>
        </authorList>
    </citation>
    <scope>NUCLEOTIDE SEQUENCE [LARGE SCALE GENOMIC DNA]</scope>
    <source>
        <strain evidence="1 2">M2</strain>
    </source>
</reference>
<dbReference type="AlphaFoldDB" id="A0A6C0U4V1"/>
<gene>
    <name evidence="1" type="ORF">G3T16_19000</name>
</gene>
<dbReference type="RefSeq" id="WP_163496609.1">
    <property type="nucleotide sequence ID" value="NZ_CP048711.1"/>
</dbReference>